<proteinExistence type="predicted"/>
<dbReference type="PANTHER" id="PTHR34561:SF1">
    <property type="entry name" value="NADH DEHYDROGENASE [UBIQUINONE] 1 ALPHA SUBCOMPLEX ASSEMBLY FACTOR 8"/>
    <property type="match status" value="1"/>
</dbReference>
<dbReference type="AlphaFoldDB" id="A0A1Y1U7B5"/>
<dbReference type="PANTHER" id="PTHR34561">
    <property type="entry name" value="NADH DEHYDROGENASE [UBIQUINONE] 1 ALPHA SUBCOMPLEX ASSEMBLY FACTOR 8"/>
    <property type="match status" value="1"/>
</dbReference>
<dbReference type="PROSITE" id="PS51808">
    <property type="entry name" value="CHCH"/>
    <property type="match status" value="1"/>
</dbReference>
<comment type="caution">
    <text evidence="1">The sequence shown here is derived from an EMBL/GenBank/DDBJ whole genome shotgun (WGS) entry which is preliminary data.</text>
</comment>
<dbReference type="OrthoDB" id="3821113at2759"/>
<dbReference type="Proteomes" id="UP000193218">
    <property type="component" value="Unassembled WGS sequence"/>
</dbReference>
<dbReference type="EMBL" id="NBSH01000016">
    <property type="protein sequence ID" value="ORX33920.1"/>
    <property type="molecule type" value="Genomic_DNA"/>
</dbReference>
<dbReference type="GO" id="GO:0005739">
    <property type="term" value="C:mitochondrion"/>
    <property type="evidence" value="ECO:0007669"/>
    <property type="project" value="InterPro"/>
</dbReference>
<sequence>MPPRITSYKDTQPLRTLAKASQSCSVQSIAYGKCIGKSYQDVSKSMCEAEFRAFKECVQKTFGRKW</sequence>
<organism evidence="1 2">
    <name type="scientific">Kockovaella imperatae</name>
    <dbReference type="NCBI Taxonomy" id="4999"/>
    <lineage>
        <taxon>Eukaryota</taxon>
        <taxon>Fungi</taxon>
        <taxon>Dikarya</taxon>
        <taxon>Basidiomycota</taxon>
        <taxon>Agaricomycotina</taxon>
        <taxon>Tremellomycetes</taxon>
        <taxon>Tremellales</taxon>
        <taxon>Cuniculitremaceae</taxon>
        <taxon>Kockovaella</taxon>
    </lineage>
</organism>
<evidence type="ECO:0000313" key="1">
    <source>
        <dbReference type="EMBL" id="ORX33920.1"/>
    </source>
</evidence>
<evidence type="ECO:0008006" key="3">
    <source>
        <dbReference type="Google" id="ProtNLM"/>
    </source>
</evidence>
<dbReference type="InterPro" id="IPR034595">
    <property type="entry name" value="NDUFAF8"/>
</dbReference>
<reference evidence="1 2" key="1">
    <citation type="submission" date="2017-03" db="EMBL/GenBank/DDBJ databases">
        <title>Widespread Adenine N6-methylation of Active Genes in Fungi.</title>
        <authorList>
            <consortium name="DOE Joint Genome Institute"/>
            <person name="Mondo S.J."/>
            <person name="Dannebaum R.O."/>
            <person name="Kuo R.C."/>
            <person name="Louie K.B."/>
            <person name="Bewick A.J."/>
            <person name="Labutti K."/>
            <person name="Haridas S."/>
            <person name="Kuo A."/>
            <person name="Salamov A."/>
            <person name="Ahrendt S.R."/>
            <person name="Lau R."/>
            <person name="Bowen B.P."/>
            <person name="Lipzen A."/>
            <person name="Sullivan W."/>
            <person name="Andreopoulos W.B."/>
            <person name="Clum A."/>
            <person name="Lindquist E."/>
            <person name="Daum C."/>
            <person name="Northen T.R."/>
            <person name="Ramamoorthy G."/>
            <person name="Schmitz R.J."/>
            <person name="Gryganskyi A."/>
            <person name="Culley D."/>
            <person name="Magnuson J."/>
            <person name="James T.Y."/>
            <person name="O'Malley M.A."/>
            <person name="Stajich J.E."/>
            <person name="Spatafora J.W."/>
            <person name="Visel A."/>
            <person name="Grigoriev I.V."/>
        </authorList>
    </citation>
    <scope>NUCLEOTIDE SEQUENCE [LARGE SCALE GENOMIC DNA]</scope>
    <source>
        <strain evidence="1 2">NRRL Y-17943</strain>
    </source>
</reference>
<dbReference type="RefSeq" id="XP_021868208.1">
    <property type="nucleotide sequence ID" value="XM_022017035.1"/>
</dbReference>
<keyword evidence="2" id="KW-1185">Reference proteome</keyword>
<dbReference type="GO" id="GO:0032981">
    <property type="term" value="P:mitochondrial respiratory chain complex I assembly"/>
    <property type="evidence" value="ECO:0007669"/>
    <property type="project" value="InterPro"/>
</dbReference>
<evidence type="ECO:0000313" key="2">
    <source>
        <dbReference type="Proteomes" id="UP000193218"/>
    </source>
</evidence>
<protein>
    <recommendedName>
        <fullName evidence="3">IMS import disulfide relay-system CHCH-CHCH-like Cx9C domain-containing protein</fullName>
    </recommendedName>
</protein>
<gene>
    <name evidence="1" type="ORF">BD324DRAFT_637709</name>
</gene>
<dbReference type="GeneID" id="33558844"/>
<accession>A0A1Y1U7B5</accession>
<dbReference type="InParanoid" id="A0A1Y1U7B5"/>
<name>A0A1Y1U7B5_9TREE</name>